<dbReference type="RefSeq" id="WP_119112930.1">
    <property type="nucleotide sequence ID" value="NZ_CBCSEO010000021.1"/>
</dbReference>
<dbReference type="PANTHER" id="PTHR35038:SF6">
    <property type="entry name" value="SURFACE LOCALIZED DECAHEME CYTOCHROME C LIPOPROTEIN"/>
    <property type="match status" value="1"/>
</dbReference>
<reference evidence="4 5" key="1">
    <citation type="submission" date="2018-08" db="EMBL/GenBank/DDBJ databases">
        <title>Bacillus jemisoniae sp. nov., Bacillus chryseoplanitiae sp. nov., Bacillus resnikiae sp. nov., and Bacillus frankliniae sp. nov., isolated from Viking spacecraft and associated surfaces.</title>
        <authorList>
            <person name="Seuylemezian A."/>
            <person name="Vaishampayan P."/>
        </authorList>
    </citation>
    <scope>NUCLEOTIDE SEQUENCE [LARGE SCALE GENOMIC DNA]</scope>
    <source>
        <strain evidence="4 5">JJ-247</strain>
    </source>
</reference>
<dbReference type="Gene3D" id="3.90.10.10">
    <property type="entry name" value="Cytochrome C3"/>
    <property type="match status" value="1"/>
</dbReference>
<feature type="signal peptide" evidence="2">
    <location>
        <begin position="1"/>
        <end position="26"/>
    </location>
</feature>
<evidence type="ECO:0000313" key="5">
    <source>
        <dbReference type="Proteomes" id="UP000265816"/>
    </source>
</evidence>
<organism evidence="4 5">
    <name type="scientific">Mesobacillus zeae</name>
    <dbReference type="NCBI Taxonomy" id="1917180"/>
    <lineage>
        <taxon>Bacteria</taxon>
        <taxon>Bacillati</taxon>
        <taxon>Bacillota</taxon>
        <taxon>Bacilli</taxon>
        <taxon>Bacillales</taxon>
        <taxon>Bacillaceae</taxon>
        <taxon>Mesobacillus</taxon>
    </lineage>
</organism>
<feature type="domain" description="Doubled CXXCH motif" evidence="3">
    <location>
        <begin position="256"/>
        <end position="274"/>
    </location>
</feature>
<proteinExistence type="predicted"/>
<dbReference type="InterPro" id="IPR051829">
    <property type="entry name" value="Multiheme_Cytochr_ET"/>
</dbReference>
<comment type="caution">
    <text evidence="4">The sequence shown here is derived from an EMBL/GenBank/DDBJ whole genome shotgun (WGS) entry which is preliminary data.</text>
</comment>
<dbReference type="Gene3D" id="1.10.1130.10">
    <property type="entry name" value="Flavocytochrome C3, Chain A"/>
    <property type="match status" value="1"/>
</dbReference>
<dbReference type="Pfam" id="PF09699">
    <property type="entry name" value="Paired_CXXCH_1"/>
    <property type="match status" value="2"/>
</dbReference>
<protein>
    <recommendedName>
        <fullName evidence="3">Doubled CXXCH motif domain-containing protein</fullName>
    </recommendedName>
</protein>
<dbReference type="EMBL" id="QWVT01000018">
    <property type="protein sequence ID" value="RID84877.1"/>
    <property type="molecule type" value="Genomic_DNA"/>
</dbReference>
<dbReference type="InterPro" id="IPR036280">
    <property type="entry name" value="Multihaem_cyt_sf"/>
</dbReference>
<keyword evidence="1 2" id="KW-0732">Signal</keyword>
<dbReference type="SUPFAM" id="SSF48695">
    <property type="entry name" value="Multiheme cytochromes"/>
    <property type="match status" value="1"/>
</dbReference>
<dbReference type="InterPro" id="IPR010177">
    <property type="entry name" value="Paired_CXXCH_1"/>
</dbReference>
<dbReference type="CDD" id="cd08168">
    <property type="entry name" value="Cytochrom_C3"/>
    <property type="match status" value="1"/>
</dbReference>
<evidence type="ECO:0000256" key="2">
    <source>
        <dbReference type="SAM" id="SignalP"/>
    </source>
</evidence>
<feature type="domain" description="Doubled CXXCH motif" evidence="3">
    <location>
        <begin position="167"/>
        <end position="202"/>
    </location>
</feature>
<dbReference type="OrthoDB" id="10939at2"/>
<evidence type="ECO:0000313" key="4">
    <source>
        <dbReference type="EMBL" id="RID84877.1"/>
    </source>
</evidence>
<gene>
    <name evidence="4" type="ORF">D1970_11045</name>
</gene>
<dbReference type="GO" id="GO:0016491">
    <property type="term" value="F:oxidoreductase activity"/>
    <property type="evidence" value="ECO:0007669"/>
    <property type="project" value="TreeGrafter"/>
</dbReference>
<feature type="chain" id="PRO_5017448639" description="Doubled CXXCH motif domain-containing protein" evidence="2">
    <location>
        <begin position="27"/>
        <end position="579"/>
    </location>
</feature>
<evidence type="ECO:0000256" key="1">
    <source>
        <dbReference type="ARBA" id="ARBA00022729"/>
    </source>
</evidence>
<keyword evidence="5" id="KW-1185">Reference proteome</keyword>
<dbReference type="PANTHER" id="PTHR35038">
    <property type="entry name" value="DISSIMILATORY SULFITE REDUCTASE SIRA"/>
    <property type="match status" value="1"/>
</dbReference>
<evidence type="ECO:0000259" key="3">
    <source>
        <dbReference type="Pfam" id="PF09699"/>
    </source>
</evidence>
<dbReference type="Proteomes" id="UP000265816">
    <property type="component" value="Unassembled WGS sequence"/>
</dbReference>
<sequence>MSKFKLSFSLILAVLLVGMLGTAAFAKDAYGLKAYRIAGTNTIKVDFNGTADDTPSTTAFTITVNNPDNTVLETKDITIGADRTASYTTPDLEIGKIYTVLLARQSAPTTFVSGATITISDAFNVEFKPLSPEQLKTTKINANETGFNVLKKNRTGHKTHGSYQNNTNSCASCHQTHTAEGDYLLFKDGTYNTCAACHDGTMGAKGVFGAPTNAGTFGGSHDGNMSIHMSDGSVSVQAAPGGNKAAGTGSWTEDFTCASCHEPHGSPGSKLLKVNPLGLGGVKPSDDPAGKKFVGVPVKDTVPATKEANIILSKYTVTADDIGTDPAKAKPGYKTAGLTEGTVILQTYKWNPGANHGAGGYSADYSLWLQEKGWPYKANTVIKDSAGTDITSQFNVAWLDGFISEKSGGKTIADVATADISQGIAVTVKSNPESLYNNYSADYVMDSGVQMSNFCSSCHADYLSGTYKNSDTGVYTTAHRHQTNTDMLTCSRCHFAHGTDATIMKDASNKGVAELTAAGGKFDPVNFAGDTNAAKAAAIEYLKDPNPSSALKKHTGMSVCYSCHGSGVSFINDPKSERP</sequence>
<name>A0A398B4Y5_9BACI</name>
<accession>A0A398B4Y5</accession>
<dbReference type="AlphaFoldDB" id="A0A398B4Y5"/>